<evidence type="ECO:0000313" key="2">
    <source>
        <dbReference type="EMBL" id="VDL85012.1"/>
    </source>
</evidence>
<reference evidence="4" key="1">
    <citation type="submission" date="2017-02" db="UniProtKB">
        <authorList>
            <consortium name="WormBaseParasite"/>
        </authorList>
    </citation>
    <scope>IDENTIFICATION</scope>
</reference>
<sequence length="146" mass="16610">MKFNPDAEKEKKNEDDWEIESVDSAEFDAIIDKFEPGEANEEFDVDFSKEFTAEKRKLKGAKRPADDAEKEEDGEDDEVDFEMDDDDEEEEEDEDAEGAEDESDSEDDKPAPRQNNRRNADFGDSDESEDEMGGNDAEAAGEKVFF</sequence>
<feature type="compositionally biased region" description="Acidic residues" evidence="1">
    <location>
        <begin position="123"/>
        <end position="133"/>
    </location>
</feature>
<gene>
    <name evidence="2" type="ORF">NBR_LOCUS21266</name>
</gene>
<name>A0A0N4YVJ3_NIPBR</name>
<dbReference type="WBParaSite" id="NBR_0002126501-mRNA-1">
    <property type="protein sequence ID" value="NBR_0002126501-mRNA-1"/>
    <property type="gene ID" value="NBR_0002126501"/>
</dbReference>
<dbReference type="Proteomes" id="UP000271162">
    <property type="component" value="Unassembled WGS sequence"/>
</dbReference>
<dbReference type="AlphaFoldDB" id="A0A0N4YVJ3"/>
<feature type="region of interest" description="Disordered" evidence="1">
    <location>
        <begin position="33"/>
        <end position="146"/>
    </location>
</feature>
<evidence type="ECO:0000313" key="3">
    <source>
        <dbReference type="Proteomes" id="UP000271162"/>
    </source>
</evidence>
<evidence type="ECO:0000256" key="1">
    <source>
        <dbReference type="SAM" id="MobiDB-lite"/>
    </source>
</evidence>
<feature type="compositionally biased region" description="Basic and acidic residues" evidence="1">
    <location>
        <begin position="1"/>
        <end position="14"/>
    </location>
</feature>
<feature type="compositionally biased region" description="Basic and acidic residues" evidence="1">
    <location>
        <begin position="46"/>
        <end position="55"/>
    </location>
</feature>
<proteinExistence type="predicted"/>
<keyword evidence="3" id="KW-1185">Reference proteome</keyword>
<dbReference type="EMBL" id="UYSL01026117">
    <property type="protein sequence ID" value="VDL85012.1"/>
    <property type="molecule type" value="Genomic_DNA"/>
</dbReference>
<protein>
    <submittedName>
        <fullName evidence="4">NUC153 domain-containing protein</fullName>
    </submittedName>
</protein>
<accession>A0A0N4YVJ3</accession>
<evidence type="ECO:0000313" key="4">
    <source>
        <dbReference type="WBParaSite" id="NBR_0002126501-mRNA-1"/>
    </source>
</evidence>
<dbReference type="STRING" id="27835.A0A0N4YVJ3"/>
<feature type="compositionally biased region" description="Acidic residues" evidence="1">
    <location>
        <begin position="68"/>
        <end position="107"/>
    </location>
</feature>
<reference evidence="2 3" key="2">
    <citation type="submission" date="2018-11" db="EMBL/GenBank/DDBJ databases">
        <authorList>
            <consortium name="Pathogen Informatics"/>
        </authorList>
    </citation>
    <scope>NUCLEOTIDE SEQUENCE [LARGE SCALE GENOMIC DNA]</scope>
</reference>
<feature type="region of interest" description="Disordered" evidence="1">
    <location>
        <begin position="1"/>
        <end position="21"/>
    </location>
</feature>
<organism evidence="4">
    <name type="scientific">Nippostrongylus brasiliensis</name>
    <name type="common">Rat hookworm</name>
    <dbReference type="NCBI Taxonomy" id="27835"/>
    <lineage>
        <taxon>Eukaryota</taxon>
        <taxon>Metazoa</taxon>
        <taxon>Ecdysozoa</taxon>
        <taxon>Nematoda</taxon>
        <taxon>Chromadorea</taxon>
        <taxon>Rhabditida</taxon>
        <taxon>Rhabditina</taxon>
        <taxon>Rhabditomorpha</taxon>
        <taxon>Strongyloidea</taxon>
        <taxon>Heligmosomidae</taxon>
        <taxon>Nippostrongylus</taxon>
    </lineage>
</organism>